<evidence type="ECO:0000313" key="2">
    <source>
        <dbReference type="Proteomes" id="UP000027135"/>
    </source>
</evidence>
<name>A0A067RG55_ZOONE</name>
<dbReference type="EMBL" id="KK852704">
    <property type="protein sequence ID" value="KDR18039.1"/>
    <property type="molecule type" value="Genomic_DNA"/>
</dbReference>
<reference evidence="1 2" key="1">
    <citation type="journal article" date="2014" name="Nat. Commun.">
        <title>Molecular traces of alternative social organization in a termite genome.</title>
        <authorList>
            <person name="Terrapon N."/>
            <person name="Li C."/>
            <person name="Robertson H.M."/>
            <person name="Ji L."/>
            <person name="Meng X."/>
            <person name="Booth W."/>
            <person name="Chen Z."/>
            <person name="Childers C.P."/>
            <person name="Glastad K.M."/>
            <person name="Gokhale K."/>
            <person name="Gowin J."/>
            <person name="Gronenberg W."/>
            <person name="Hermansen R.A."/>
            <person name="Hu H."/>
            <person name="Hunt B.G."/>
            <person name="Huylmans A.K."/>
            <person name="Khalil S.M."/>
            <person name="Mitchell R.D."/>
            <person name="Munoz-Torres M.C."/>
            <person name="Mustard J.A."/>
            <person name="Pan H."/>
            <person name="Reese J.T."/>
            <person name="Scharf M.E."/>
            <person name="Sun F."/>
            <person name="Vogel H."/>
            <person name="Xiao J."/>
            <person name="Yang W."/>
            <person name="Yang Z."/>
            <person name="Yang Z."/>
            <person name="Zhou J."/>
            <person name="Zhu J."/>
            <person name="Brent C.S."/>
            <person name="Elsik C.G."/>
            <person name="Goodisman M.A."/>
            <person name="Liberles D.A."/>
            <person name="Roe R.M."/>
            <person name="Vargo E.L."/>
            <person name="Vilcinskas A."/>
            <person name="Wang J."/>
            <person name="Bornberg-Bauer E."/>
            <person name="Korb J."/>
            <person name="Zhang G."/>
            <person name="Liebig J."/>
        </authorList>
    </citation>
    <scope>NUCLEOTIDE SEQUENCE [LARGE SCALE GENOMIC DNA]</scope>
    <source>
        <tissue evidence="1">Whole organism</tissue>
    </source>
</reference>
<accession>A0A067RG55</accession>
<dbReference type="Proteomes" id="UP000027135">
    <property type="component" value="Unassembled WGS sequence"/>
</dbReference>
<dbReference type="AlphaFoldDB" id="A0A067RG55"/>
<sequence>MSFNQCWFSLYNPRPVKLYVGGWWIAGVMLYQGFPFEITQEISDLCSEAYLDTIRRRQYTEGHRVRI</sequence>
<keyword evidence="2" id="KW-1185">Reference proteome</keyword>
<gene>
    <name evidence="1" type="ORF">L798_07715</name>
</gene>
<proteinExistence type="predicted"/>
<protein>
    <submittedName>
        <fullName evidence="1">Uncharacterized protein</fullName>
    </submittedName>
</protein>
<dbReference type="InParanoid" id="A0A067RG55"/>
<organism evidence="1 2">
    <name type="scientific">Zootermopsis nevadensis</name>
    <name type="common">Dampwood termite</name>
    <dbReference type="NCBI Taxonomy" id="136037"/>
    <lineage>
        <taxon>Eukaryota</taxon>
        <taxon>Metazoa</taxon>
        <taxon>Ecdysozoa</taxon>
        <taxon>Arthropoda</taxon>
        <taxon>Hexapoda</taxon>
        <taxon>Insecta</taxon>
        <taxon>Pterygota</taxon>
        <taxon>Neoptera</taxon>
        <taxon>Polyneoptera</taxon>
        <taxon>Dictyoptera</taxon>
        <taxon>Blattodea</taxon>
        <taxon>Blattoidea</taxon>
        <taxon>Termitoidae</taxon>
        <taxon>Termopsidae</taxon>
        <taxon>Zootermopsis</taxon>
    </lineage>
</organism>
<evidence type="ECO:0000313" key="1">
    <source>
        <dbReference type="EMBL" id="KDR18039.1"/>
    </source>
</evidence>